<dbReference type="InterPro" id="IPR050090">
    <property type="entry name" value="Tyrosine_recombinase_XerCD"/>
</dbReference>
<dbReference type="PROSITE" id="PS51898">
    <property type="entry name" value="TYR_RECOMBINASE"/>
    <property type="match status" value="1"/>
</dbReference>
<reference evidence="4" key="1">
    <citation type="submission" date="2020-05" db="EMBL/GenBank/DDBJ databases">
        <authorList>
            <person name="Chiriac C."/>
            <person name="Salcher M."/>
            <person name="Ghai R."/>
            <person name="Kavagutti S V."/>
        </authorList>
    </citation>
    <scope>NUCLEOTIDE SEQUENCE</scope>
</reference>
<dbReference type="InterPro" id="IPR013762">
    <property type="entry name" value="Integrase-like_cat_sf"/>
</dbReference>
<dbReference type="SUPFAM" id="SSF56349">
    <property type="entry name" value="DNA breaking-rejoining enzymes"/>
    <property type="match status" value="1"/>
</dbReference>
<proteinExistence type="predicted"/>
<dbReference type="EMBL" id="CAEZYQ010000018">
    <property type="protein sequence ID" value="CAB4755419.1"/>
    <property type="molecule type" value="Genomic_DNA"/>
</dbReference>
<dbReference type="InterPro" id="IPR010998">
    <property type="entry name" value="Integrase_recombinase_N"/>
</dbReference>
<dbReference type="InterPro" id="IPR011010">
    <property type="entry name" value="DNA_brk_join_enz"/>
</dbReference>
<dbReference type="GO" id="GO:0003677">
    <property type="term" value="F:DNA binding"/>
    <property type="evidence" value="ECO:0007669"/>
    <property type="project" value="UniProtKB-KW"/>
</dbReference>
<protein>
    <submittedName>
        <fullName evidence="4">Unannotated protein</fullName>
    </submittedName>
</protein>
<dbReference type="GO" id="GO:0006310">
    <property type="term" value="P:DNA recombination"/>
    <property type="evidence" value="ECO:0007669"/>
    <property type="project" value="UniProtKB-KW"/>
</dbReference>
<evidence type="ECO:0000256" key="1">
    <source>
        <dbReference type="ARBA" id="ARBA00023125"/>
    </source>
</evidence>
<evidence type="ECO:0000259" key="3">
    <source>
        <dbReference type="PROSITE" id="PS51898"/>
    </source>
</evidence>
<dbReference type="Pfam" id="PF00589">
    <property type="entry name" value="Phage_integrase"/>
    <property type="match status" value="1"/>
</dbReference>
<dbReference type="CDD" id="cd01189">
    <property type="entry name" value="INT_ICEBs1_C_like"/>
    <property type="match status" value="1"/>
</dbReference>
<dbReference type="GO" id="GO:0015074">
    <property type="term" value="P:DNA integration"/>
    <property type="evidence" value="ECO:0007669"/>
    <property type="project" value="InterPro"/>
</dbReference>
<name>A0A6J6UAF5_9ZZZZ</name>
<dbReference type="PANTHER" id="PTHR30349">
    <property type="entry name" value="PHAGE INTEGRASE-RELATED"/>
    <property type="match status" value="1"/>
</dbReference>
<keyword evidence="1" id="KW-0238">DNA-binding</keyword>
<dbReference type="AlphaFoldDB" id="A0A6J6UAF5"/>
<gene>
    <name evidence="4" type="ORF">UFOPK2761_02267</name>
</gene>
<organism evidence="4">
    <name type="scientific">freshwater metagenome</name>
    <dbReference type="NCBI Taxonomy" id="449393"/>
    <lineage>
        <taxon>unclassified sequences</taxon>
        <taxon>metagenomes</taxon>
        <taxon>ecological metagenomes</taxon>
    </lineage>
</organism>
<sequence length="282" mass="31525">MVLPSVGGLKVREATTARLDRLLLRLRDQSVNRQRKAKVVLGAMLDLAVRHDAISVNPARGTTRVHRPKQETKALRVEDLIEIRAAVRRWVNTDRPGPKATGDMADIIDLMLATGCRIGEILALRWSDLDPVLTVSGTIKTETGKGTYRKATPKSDASRRTVVLPRFAAELLRVRRECATHNEIDAVFATRNGTWHQVVNVERRWRQIRKDTGFEWVTPHTFRKTVATLISEATTSELASRQLGHSSSQVTRDHYIAKPAVSADLSELLERLAESDDTSSDP</sequence>
<keyword evidence="2" id="KW-0233">DNA recombination</keyword>
<dbReference type="InterPro" id="IPR002104">
    <property type="entry name" value="Integrase_catalytic"/>
</dbReference>
<dbReference type="Gene3D" id="1.10.443.10">
    <property type="entry name" value="Intergrase catalytic core"/>
    <property type="match status" value="1"/>
</dbReference>
<evidence type="ECO:0000313" key="4">
    <source>
        <dbReference type="EMBL" id="CAB4755419.1"/>
    </source>
</evidence>
<dbReference type="Gene3D" id="1.10.150.130">
    <property type="match status" value="1"/>
</dbReference>
<feature type="domain" description="Tyr recombinase" evidence="3">
    <location>
        <begin position="70"/>
        <end position="270"/>
    </location>
</feature>
<evidence type="ECO:0000256" key="2">
    <source>
        <dbReference type="ARBA" id="ARBA00023172"/>
    </source>
</evidence>
<accession>A0A6J6UAF5</accession>